<comment type="caution">
    <text evidence="1">The sequence shown here is derived from an EMBL/GenBank/DDBJ whole genome shotgun (WGS) entry which is preliminary data.</text>
</comment>
<organism evidence="1 2">
    <name type="scientific">Pararhizobium antarcticum</name>
    <dbReference type="NCBI Taxonomy" id="1798805"/>
    <lineage>
        <taxon>Bacteria</taxon>
        <taxon>Pseudomonadati</taxon>
        <taxon>Pseudomonadota</taxon>
        <taxon>Alphaproteobacteria</taxon>
        <taxon>Hyphomicrobiales</taxon>
        <taxon>Rhizobiaceae</taxon>
        <taxon>Rhizobium/Agrobacterium group</taxon>
        <taxon>Pararhizobium</taxon>
    </lineage>
</organism>
<proteinExistence type="predicted"/>
<dbReference type="EMBL" id="LSRP01000038">
    <property type="protein sequence ID" value="OJG00163.1"/>
    <property type="molecule type" value="Genomic_DNA"/>
</dbReference>
<keyword evidence="2" id="KW-1185">Reference proteome</keyword>
<protein>
    <submittedName>
        <fullName evidence="1">Uncharacterized protein</fullName>
    </submittedName>
</protein>
<evidence type="ECO:0000313" key="2">
    <source>
        <dbReference type="Proteomes" id="UP000182661"/>
    </source>
</evidence>
<sequence length="120" mass="13105">MLSLAGRPSSDTQARQVAAGTGTTFAAWSVEERAESQLLMRHVTARTRSWFKVASVSDEVSDRTLLYFGSAITAVKNGATGRRKIGPVFQALTSLHILYSRALLAAAVRRIERLNKMAKP</sequence>
<accession>A0A657LWL5</accession>
<evidence type="ECO:0000313" key="1">
    <source>
        <dbReference type="EMBL" id="OJG00163.1"/>
    </source>
</evidence>
<name>A0A657LWL5_9HYPH</name>
<dbReference type="Proteomes" id="UP000182661">
    <property type="component" value="Unassembled WGS sequence"/>
</dbReference>
<dbReference type="AlphaFoldDB" id="A0A657LWL5"/>
<gene>
    <name evidence="1" type="ORF">AX760_25545</name>
</gene>
<reference evidence="1 2" key="1">
    <citation type="submission" date="2016-02" db="EMBL/GenBank/DDBJ databases">
        <title>Genome sequencing of a beta-galactosidase producing bacteria Rhizobium sp. 59.</title>
        <authorList>
            <person name="Wang D."/>
            <person name="Kot W."/>
            <person name="Qin Y."/>
            <person name="Hansen L."/>
            <person name="Naqvi K."/>
            <person name="Rensing C."/>
        </authorList>
    </citation>
    <scope>NUCLEOTIDE SEQUENCE [LARGE SCALE GENOMIC DNA]</scope>
    <source>
        <strain evidence="1 2">59</strain>
    </source>
</reference>